<dbReference type="Pfam" id="PF00584">
    <property type="entry name" value="SecE"/>
    <property type="match status" value="1"/>
</dbReference>
<comment type="subunit">
    <text evidence="9">Component of the Sec protein translocase complex. Heterotrimer consisting of SecY, SecE and SecG subunits. The heterotrimers can form oligomers, although 1 heterotrimer is thought to be able to translocate proteins. Interacts with the ribosome. Interacts with SecDF, and other proteins may be involved. Interacts with SecA.</text>
</comment>
<gene>
    <name evidence="9" type="primary">secE</name>
    <name evidence="10" type="ORF">BW737_007325</name>
</gene>
<evidence type="ECO:0000256" key="4">
    <source>
        <dbReference type="ARBA" id="ARBA00022692"/>
    </source>
</evidence>
<evidence type="ECO:0000313" key="10">
    <source>
        <dbReference type="EMBL" id="PHP52677.1"/>
    </source>
</evidence>
<comment type="subcellular location">
    <subcellularLocation>
        <location evidence="9">Cell membrane</location>
        <topology evidence="9">Single-pass membrane protein</topology>
    </subcellularLocation>
    <subcellularLocation>
        <location evidence="1">Membrane</location>
    </subcellularLocation>
</comment>
<sequence length="77" mass="9042">MSDTTVAKGKRKQRRGPFSRIALYFRQVIDELRKVVWPTRNELWTYFAVVVVFILAIMLFTGALDAIFDRLVMWAFA</sequence>
<evidence type="ECO:0000256" key="3">
    <source>
        <dbReference type="ARBA" id="ARBA00022475"/>
    </source>
</evidence>
<dbReference type="HAMAP" id="MF_00422">
    <property type="entry name" value="SecE"/>
    <property type="match status" value="1"/>
</dbReference>
<dbReference type="PANTHER" id="PTHR33910">
    <property type="entry name" value="PROTEIN TRANSLOCASE SUBUNIT SECE"/>
    <property type="match status" value="1"/>
</dbReference>
<dbReference type="NCBIfam" id="TIGR00964">
    <property type="entry name" value="secE_bact"/>
    <property type="match status" value="1"/>
</dbReference>
<keyword evidence="6 9" id="KW-1133">Transmembrane helix</keyword>
<dbReference type="InterPro" id="IPR001901">
    <property type="entry name" value="Translocase_SecE/Sec61-g"/>
</dbReference>
<evidence type="ECO:0000256" key="6">
    <source>
        <dbReference type="ARBA" id="ARBA00022989"/>
    </source>
</evidence>
<dbReference type="InterPro" id="IPR005807">
    <property type="entry name" value="SecE_bac"/>
</dbReference>
<protein>
    <recommendedName>
        <fullName evidence="9">Protein translocase subunit SecE</fullName>
    </recommendedName>
</protein>
<keyword evidence="5 9" id="KW-0653">Protein transport</keyword>
<comment type="similarity">
    <text evidence="9">Belongs to the SecE/SEC61-gamma family.</text>
</comment>
<dbReference type="Proteomes" id="UP000194577">
    <property type="component" value="Unassembled WGS sequence"/>
</dbReference>
<dbReference type="PANTHER" id="PTHR33910:SF1">
    <property type="entry name" value="PROTEIN TRANSLOCASE SUBUNIT SECE"/>
    <property type="match status" value="1"/>
</dbReference>
<keyword evidence="7 9" id="KW-0811">Translocation</keyword>
<keyword evidence="8 9" id="KW-0472">Membrane</keyword>
<accession>A0ABX4MB24</accession>
<keyword evidence="2 9" id="KW-0813">Transport</keyword>
<reference evidence="10 11" key="1">
    <citation type="submission" date="2017-10" db="EMBL/GenBank/DDBJ databases">
        <title>Draft genome sequence of cellulolytic Actinomyces sp CtC72 isolated from cattle rumen fluid.</title>
        <authorList>
            <person name="Joshi A.J."/>
            <person name="Vasudevan G."/>
            <person name="Lanjekar V.B."/>
            <person name="Hivarkar S."/>
            <person name="Engineer A."/>
            <person name="Pore S.D."/>
            <person name="Dhakephalkar P.K."/>
            <person name="Dagar S."/>
        </authorList>
    </citation>
    <scope>NUCLEOTIDE SEQUENCE [LARGE SCALE GENOMIC DNA]</scope>
    <source>
        <strain evidence="11">CtC72</strain>
    </source>
</reference>
<dbReference type="EMBL" id="MTPX02000041">
    <property type="protein sequence ID" value="PHP52677.1"/>
    <property type="molecule type" value="Genomic_DNA"/>
</dbReference>
<evidence type="ECO:0000313" key="11">
    <source>
        <dbReference type="Proteomes" id="UP000194577"/>
    </source>
</evidence>
<keyword evidence="3 9" id="KW-1003">Cell membrane</keyword>
<evidence type="ECO:0000256" key="9">
    <source>
        <dbReference type="HAMAP-Rule" id="MF_00422"/>
    </source>
</evidence>
<evidence type="ECO:0000256" key="7">
    <source>
        <dbReference type="ARBA" id="ARBA00023010"/>
    </source>
</evidence>
<dbReference type="RefSeq" id="WP_086614107.1">
    <property type="nucleotide sequence ID" value="NZ_MTPX02000041.1"/>
</dbReference>
<proteinExistence type="inferred from homology"/>
<dbReference type="Gene3D" id="1.20.5.1030">
    <property type="entry name" value="Preprotein translocase secy subunit"/>
    <property type="match status" value="1"/>
</dbReference>
<evidence type="ECO:0000256" key="8">
    <source>
        <dbReference type="ARBA" id="ARBA00023136"/>
    </source>
</evidence>
<keyword evidence="11" id="KW-1185">Reference proteome</keyword>
<feature type="transmembrane region" description="Helical" evidence="9">
    <location>
        <begin position="43"/>
        <end position="68"/>
    </location>
</feature>
<keyword evidence="4 9" id="KW-0812">Transmembrane</keyword>
<evidence type="ECO:0000256" key="5">
    <source>
        <dbReference type="ARBA" id="ARBA00022927"/>
    </source>
</evidence>
<organism evidence="10 11">
    <name type="scientific">Actinomyces ruminis</name>
    <dbReference type="NCBI Taxonomy" id="1937003"/>
    <lineage>
        <taxon>Bacteria</taxon>
        <taxon>Bacillati</taxon>
        <taxon>Actinomycetota</taxon>
        <taxon>Actinomycetes</taxon>
        <taxon>Actinomycetales</taxon>
        <taxon>Actinomycetaceae</taxon>
        <taxon>Actinomyces</taxon>
    </lineage>
</organism>
<evidence type="ECO:0000256" key="1">
    <source>
        <dbReference type="ARBA" id="ARBA00004370"/>
    </source>
</evidence>
<evidence type="ECO:0000256" key="2">
    <source>
        <dbReference type="ARBA" id="ARBA00022448"/>
    </source>
</evidence>
<name>A0ABX4MB24_9ACTO</name>
<comment type="function">
    <text evidence="9">Essential subunit of the Sec protein translocation channel SecYEG. Clamps together the 2 halves of SecY. May contact the channel plug during translocation.</text>
</comment>
<comment type="caution">
    <text evidence="10">The sequence shown here is derived from an EMBL/GenBank/DDBJ whole genome shotgun (WGS) entry which is preliminary data.</text>
</comment>
<dbReference type="InterPro" id="IPR038379">
    <property type="entry name" value="SecE_sf"/>
</dbReference>
<dbReference type="PROSITE" id="PS01067">
    <property type="entry name" value="SECE_SEC61G"/>
    <property type="match status" value="1"/>
</dbReference>